<name>A0ABU6M0E4_9ACTN</name>
<dbReference type="PROSITE" id="PS51257">
    <property type="entry name" value="PROKAR_LIPOPROTEIN"/>
    <property type="match status" value="1"/>
</dbReference>
<gene>
    <name evidence="1" type="ORF">RFN57_22995</name>
</gene>
<dbReference type="Proteomes" id="UP001353952">
    <property type="component" value="Unassembled WGS sequence"/>
</dbReference>
<evidence type="ECO:0000313" key="2">
    <source>
        <dbReference type="Proteomes" id="UP001353952"/>
    </source>
</evidence>
<dbReference type="RefSeq" id="WP_229856580.1">
    <property type="nucleotide sequence ID" value="NZ_BMUO01000004.1"/>
</dbReference>
<proteinExistence type="predicted"/>
<organism evidence="1 2">
    <name type="scientific">Streptomyces violaceochromogenes</name>
    <dbReference type="NCBI Taxonomy" id="67377"/>
    <lineage>
        <taxon>Bacteria</taxon>
        <taxon>Bacillati</taxon>
        <taxon>Actinomycetota</taxon>
        <taxon>Actinomycetes</taxon>
        <taxon>Kitasatosporales</taxon>
        <taxon>Streptomycetaceae</taxon>
        <taxon>Streptomyces</taxon>
    </lineage>
</organism>
<accession>A0ABU6M0E4</accession>
<dbReference type="EMBL" id="JAYXNZ010000002">
    <property type="protein sequence ID" value="MEC7055124.1"/>
    <property type="molecule type" value="Genomic_DNA"/>
</dbReference>
<sequence length="145" mass="15557">MALCRHDDSSEFDHAVEAGLDVSSGQLMVLGCTDYAPDAATFAVPPGWNRVRVARSNLAPAARADIDWMYEADLSHPSPNPCVELAVHLDDLALSVGAHCRTPEATLAIAVDVLVAAARDRHGDQAVLHALARRERDALQALRVL</sequence>
<comment type="caution">
    <text evidence="1">The sequence shown here is derived from an EMBL/GenBank/DDBJ whole genome shotgun (WGS) entry which is preliminary data.</text>
</comment>
<reference evidence="1 2" key="1">
    <citation type="submission" date="2024-01" db="EMBL/GenBank/DDBJ databases">
        <title>Genome analysis.</title>
        <authorList>
            <person name="Zhang K."/>
        </authorList>
    </citation>
    <scope>NUCLEOTIDE SEQUENCE [LARGE SCALE GENOMIC DNA]</scope>
    <source>
        <strain evidence="1 2">CGMCC 4.1753</strain>
    </source>
</reference>
<evidence type="ECO:0000313" key="1">
    <source>
        <dbReference type="EMBL" id="MEC7055124.1"/>
    </source>
</evidence>
<keyword evidence="2" id="KW-1185">Reference proteome</keyword>
<protein>
    <submittedName>
        <fullName evidence="1">Uncharacterized protein</fullName>
    </submittedName>
</protein>